<evidence type="ECO:0000313" key="4">
    <source>
        <dbReference type="Proteomes" id="UP000728185"/>
    </source>
</evidence>
<dbReference type="PANTHER" id="PTHR12111">
    <property type="entry name" value="SPLICING FACTOR YJU2"/>
    <property type="match status" value="1"/>
</dbReference>
<keyword evidence="4" id="KW-1185">Reference proteome</keyword>
<dbReference type="GO" id="GO:0071014">
    <property type="term" value="C:post-mRNA release spliceosomal complex"/>
    <property type="evidence" value="ECO:0007669"/>
    <property type="project" value="TreeGrafter"/>
</dbReference>
<protein>
    <submittedName>
        <fullName evidence="3">Uncharacterized protein</fullName>
    </submittedName>
</protein>
<dbReference type="AlphaFoldDB" id="A0A8E0RK59"/>
<feature type="compositionally biased region" description="Low complexity" evidence="2">
    <location>
        <begin position="244"/>
        <end position="259"/>
    </location>
</feature>
<comment type="similarity">
    <text evidence="1">Belongs to the CWC16 family.</text>
</comment>
<dbReference type="PANTHER" id="PTHR12111:SF2">
    <property type="entry name" value="SPLICING FACTOR YJU2B-RELATED"/>
    <property type="match status" value="1"/>
</dbReference>
<evidence type="ECO:0000256" key="1">
    <source>
        <dbReference type="ARBA" id="ARBA00005595"/>
    </source>
</evidence>
<dbReference type="GO" id="GO:0000398">
    <property type="term" value="P:mRNA splicing, via spliceosome"/>
    <property type="evidence" value="ECO:0007669"/>
    <property type="project" value="InterPro"/>
</dbReference>
<feature type="region of interest" description="Disordered" evidence="2">
    <location>
        <begin position="226"/>
        <end position="263"/>
    </location>
</feature>
<proteinExistence type="inferred from homology"/>
<sequence length="340" mass="37632">MPCHLCAGTIVIQTDPQNFDYVILEGARRKNQKWDPEENEQVVIAGEDLEAMATPNWEAVSGRDKVYFIIVDARYDAPIIHLGATISPRVLYTFHVQPRLGYGVISDFSYKDATEKKKLALDAMYHLEHGDRDKTKANSVAPAINQLEVDRHSLKDDFLLNQLARKQFRDQNLLDRLSLTGSGVQLLPELESDVTSVKLMRLSGENKSRINPRVSVDDQAVFETAAGSRSRLSGTPKLLHTPNSDSSLSEGSTSRSGPSKQTVSRLFMRSELLKQRGHAFDCTPVLLSKSNSATSQLLLGVRRKHTSGESNASKRNTVAPVENAEEAPKTVDLVAYADSD</sequence>
<evidence type="ECO:0000256" key="2">
    <source>
        <dbReference type="SAM" id="MobiDB-lite"/>
    </source>
</evidence>
<evidence type="ECO:0000313" key="3">
    <source>
        <dbReference type="EMBL" id="KAA0185198.1"/>
    </source>
</evidence>
<dbReference type="InterPro" id="IPR007590">
    <property type="entry name" value="Saf4/Yju2"/>
</dbReference>
<dbReference type="EMBL" id="LUCM01010628">
    <property type="protein sequence ID" value="KAA0185198.1"/>
    <property type="molecule type" value="Genomic_DNA"/>
</dbReference>
<feature type="region of interest" description="Disordered" evidence="2">
    <location>
        <begin position="303"/>
        <end position="326"/>
    </location>
</feature>
<accession>A0A8E0RK59</accession>
<comment type="caution">
    <text evidence="3">The sequence shown here is derived from an EMBL/GenBank/DDBJ whole genome shotgun (WGS) entry which is preliminary data.</text>
</comment>
<name>A0A8E0RK59_9TREM</name>
<dbReference type="GO" id="GO:0005684">
    <property type="term" value="C:U2-type spliceosomal complex"/>
    <property type="evidence" value="ECO:0007669"/>
    <property type="project" value="TreeGrafter"/>
</dbReference>
<dbReference type="Proteomes" id="UP000728185">
    <property type="component" value="Unassembled WGS sequence"/>
</dbReference>
<gene>
    <name evidence="3" type="ORF">FBUS_04200</name>
</gene>
<reference evidence="3" key="1">
    <citation type="submission" date="2019-05" db="EMBL/GenBank/DDBJ databases">
        <title>Annotation for the trematode Fasciolopsis buski.</title>
        <authorList>
            <person name="Choi Y.-J."/>
        </authorList>
    </citation>
    <scope>NUCLEOTIDE SEQUENCE</scope>
    <source>
        <strain evidence="3">HT</strain>
        <tissue evidence="3">Whole worm</tissue>
    </source>
</reference>
<organism evidence="3 4">
    <name type="scientific">Fasciolopsis buskii</name>
    <dbReference type="NCBI Taxonomy" id="27845"/>
    <lineage>
        <taxon>Eukaryota</taxon>
        <taxon>Metazoa</taxon>
        <taxon>Spiralia</taxon>
        <taxon>Lophotrochozoa</taxon>
        <taxon>Platyhelminthes</taxon>
        <taxon>Trematoda</taxon>
        <taxon>Digenea</taxon>
        <taxon>Plagiorchiida</taxon>
        <taxon>Echinostomata</taxon>
        <taxon>Echinostomatoidea</taxon>
        <taxon>Fasciolidae</taxon>
        <taxon>Fasciolopsis</taxon>
    </lineage>
</organism>
<dbReference type="Pfam" id="PF04502">
    <property type="entry name" value="Saf4_Yju2"/>
    <property type="match status" value="1"/>
</dbReference>
<dbReference type="OrthoDB" id="360327at2759"/>